<dbReference type="Proteomes" id="UP001500957">
    <property type="component" value="Unassembled WGS sequence"/>
</dbReference>
<organism evidence="1 2">
    <name type="scientific">Sporichthya brevicatena</name>
    <dbReference type="NCBI Taxonomy" id="171442"/>
    <lineage>
        <taxon>Bacteria</taxon>
        <taxon>Bacillati</taxon>
        <taxon>Actinomycetota</taxon>
        <taxon>Actinomycetes</taxon>
        <taxon>Sporichthyales</taxon>
        <taxon>Sporichthyaceae</taxon>
        <taxon>Sporichthya</taxon>
    </lineage>
</organism>
<evidence type="ECO:0000313" key="1">
    <source>
        <dbReference type="EMBL" id="GAA0621675.1"/>
    </source>
</evidence>
<evidence type="ECO:0000313" key="2">
    <source>
        <dbReference type="Proteomes" id="UP001500957"/>
    </source>
</evidence>
<reference evidence="1 2" key="1">
    <citation type="journal article" date="2019" name="Int. J. Syst. Evol. Microbiol.">
        <title>The Global Catalogue of Microorganisms (GCM) 10K type strain sequencing project: providing services to taxonomists for standard genome sequencing and annotation.</title>
        <authorList>
            <consortium name="The Broad Institute Genomics Platform"/>
            <consortium name="The Broad Institute Genome Sequencing Center for Infectious Disease"/>
            <person name="Wu L."/>
            <person name="Ma J."/>
        </authorList>
    </citation>
    <scope>NUCLEOTIDE SEQUENCE [LARGE SCALE GENOMIC DNA]</scope>
    <source>
        <strain evidence="1 2">JCM 10671</strain>
    </source>
</reference>
<sequence length="150" mass="16023">MSGNPAEPGLNPSAADARARLQRLAFLVLSPSLGRRRRALIAHVAVDRTYNAEAPYTVLRELVLRRTLDTGRRRAVLASCAARPRASDPDLVGLFPAARAAYALRHLEGLDRSETYATLAAAGVGDPAAATTLADRLRTHPRPALPGRLG</sequence>
<name>A0ABN1GWI3_9ACTN</name>
<protein>
    <recommendedName>
        <fullName evidence="3">HEAT repeat domain-containing protein</fullName>
    </recommendedName>
</protein>
<dbReference type="EMBL" id="BAAAHE010000020">
    <property type="protein sequence ID" value="GAA0621675.1"/>
    <property type="molecule type" value="Genomic_DNA"/>
</dbReference>
<keyword evidence="2" id="KW-1185">Reference proteome</keyword>
<accession>A0ABN1GWI3</accession>
<evidence type="ECO:0008006" key="3">
    <source>
        <dbReference type="Google" id="ProtNLM"/>
    </source>
</evidence>
<proteinExistence type="predicted"/>
<dbReference type="RefSeq" id="WP_344605264.1">
    <property type="nucleotide sequence ID" value="NZ_BAAAHE010000020.1"/>
</dbReference>
<comment type="caution">
    <text evidence="1">The sequence shown here is derived from an EMBL/GenBank/DDBJ whole genome shotgun (WGS) entry which is preliminary data.</text>
</comment>
<gene>
    <name evidence="1" type="ORF">GCM10009547_25490</name>
</gene>